<dbReference type="Gene3D" id="2.130.10.10">
    <property type="entry name" value="YVTN repeat-like/Quinoprotein amine dehydrogenase"/>
    <property type="match status" value="2"/>
</dbReference>
<dbReference type="PROSITE" id="PS50082">
    <property type="entry name" value="WD_REPEATS_2"/>
    <property type="match status" value="2"/>
</dbReference>
<dbReference type="InterPro" id="IPR019775">
    <property type="entry name" value="WD40_repeat_CS"/>
</dbReference>
<feature type="repeat" description="WD" evidence="3">
    <location>
        <begin position="125"/>
        <end position="160"/>
    </location>
</feature>
<keyword evidence="5" id="KW-1185">Reference proteome</keyword>
<dbReference type="SUPFAM" id="SSF50978">
    <property type="entry name" value="WD40 repeat-like"/>
    <property type="match status" value="1"/>
</dbReference>
<feature type="repeat" description="WD" evidence="3">
    <location>
        <begin position="1"/>
        <end position="35"/>
    </location>
</feature>
<evidence type="ECO:0000256" key="2">
    <source>
        <dbReference type="ARBA" id="ARBA00022737"/>
    </source>
</evidence>
<dbReference type="AlphaFoldDB" id="F8Q3Z8"/>
<dbReference type="InterPro" id="IPR015943">
    <property type="entry name" value="WD40/YVTN_repeat-like_dom_sf"/>
</dbReference>
<dbReference type="EMBL" id="GL945483">
    <property type="protein sequence ID" value="EGN96854.1"/>
    <property type="molecule type" value="Genomic_DNA"/>
</dbReference>
<dbReference type="PRINTS" id="PR00320">
    <property type="entry name" value="GPROTEINBRPT"/>
</dbReference>
<keyword evidence="1 3" id="KW-0853">WD repeat</keyword>
<dbReference type="PANTHER" id="PTHR19848:SF8">
    <property type="entry name" value="F-BOX AND WD REPEAT DOMAIN CONTAINING 7"/>
    <property type="match status" value="1"/>
</dbReference>
<dbReference type="STRING" id="936435.F8Q3Z8"/>
<gene>
    <name evidence="4" type="ORF">SERLA73DRAFT_36633</name>
</gene>
<sequence>IECAALSPDCVRLAYASRYGTIQIWDVESRTPIRDLTGHDVSHAYVCVVEYSPDGTLICAGDMSGFIYVWDAKTSEAKGGPFSRFGTCGPVRQMSFVNRWTVISLYGDEIVCVWDIESGMMLIEWQGSNGPITALAFSADRIHLVTASQDSTIRIWDVQS</sequence>
<dbReference type="InterPro" id="IPR001680">
    <property type="entry name" value="WD40_rpt"/>
</dbReference>
<organism evidence="5">
    <name type="scientific">Serpula lacrymans var. lacrymans (strain S7.3)</name>
    <name type="common">Dry rot fungus</name>
    <dbReference type="NCBI Taxonomy" id="936435"/>
    <lineage>
        <taxon>Eukaryota</taxon>
        <taxon>Fungi</taxon>
        <taxon>Dikarya</taxon>
        <taxon>Basidiomycota</taxon>
        <taxon>Agaricomycotina</taxon>
        <taxon>Agaricomycetes</taxon>
        <taxon>Agaricomycetidae</taxon>
        <taxon>Boletales</taxon>
        <taxon>Coniophorineae</taxon>
        <taxon>Serpulaceae</taxon>
        <taxon>Serpula</taxon>
    </lineage>
</organism>
<dbReference type="SMART" id="SM00320">
    <property type="entry name" value="WD40"/>
    <property type="match status" value="3"/>
</dbReference>
<name>F8Q3Z8_SERL3</name>
<evidence type="ECO:0000256" key="3">
    <source>
        <dbReference type="PROSITE-ProRule" id="PRU00221"/>
    </source>
</evidence>
<feature type="non-terminal residue" evidence="4">
    <location>
        <position position="1"/>
    </location>
</feature>
<evidence type="ECO:0000256" key="1">
    <source>
        <dbReference type="ARBA" id="ARBA00022574"/>
    </source>
</evidence>
<keyword evidence="2" id="KW-0677">Repeat</keyword>
<evidence type="ECO:0000313" key="4">
    <source>
        <dbReference type="EMBL" id="EGN96854.1"/>
    </source>
</evidence>
<accession>F8Q3Z8</accession>
<dbReference type="Proteomes" id="UP000008063">
    <property type="component" value="Unassembled WGS sequence"/>
</dbReference>
<dbReference type="PANTHER" id="PTHR19848">
    <property type="entry name" value="WD40 REPEAT PROTEIN"/>
    <property type="match status" value="1"/>
</dbReference>
<dbReference type="Pfam" id="PF00400">
    <property type="entry name" value="WD40"/>
    <property type="match status" value="2"/>
</dbReference>
<protein>
    <submittedName>
        <fullName evidence="4">Uncharacterized protein</fullName>
    </submittedName>
</protein>
<dbReference type="PROSITE" id="PS50294">
    <property type="entry name" value="WD_REPEATS_REGION"/>
    <property type="match status" value="1"/>
</dbReference>
<proteinExistence type="predicted"/>
<reference evidence="5" key="1">
    <citation type="journal article" date="2011" name="Science">
        <title>The plant cell wall-decomposing machinery underlies the functional diversity of forest fungi.</title>
        <authorList>
            <person name="Eastwood D.C."/>
            <person name="Floudas D."/>
            <person name="Binder M."/>
            <person name="Majcherczyk A."/>
            <person name="Schneider P."/>
            <person name="Aerts A."/>
            <person name="Asiegbu F.O."/>
            <person name="Baker S.E."/>
            <person name="Barry K."/>
            <person name="Bendiksby M."/>
            <person name="Blumentritt M."/>
            <person name="Coutinho P.M."/>
            <person name="Cullen D."/>
            <person name="de Vries R.P."/>
            <person name="Gathman A."/>
            <person name="Goodell B."/>
            <person name="Henrissat B."/>
            <person name="Ihrmark K."/>
            <person name="Kauserud H."/>
            <person name="Kohler A."/>
            <person name="LaButti K."/>
            <person name="Lapidus A."/>
            <person name="Lavin J.L."/>
            <person name="Lee Y.-H."/>
            <person name="Lindquist E."/>
            <person name="Lilly W."/>
            <person name="Lucas S."/>
            <person name="Morin E."/>
            <person name="Murat C."/>
            <person name="Oguiza J.A."/>
            <person name="Park J."/>
            <person name="Pisabarro A.G."/>
            <person name="Riley R."/>
            <person name="Rosling A."/>
            <person name="Salamov A."/>
            <person name="Schmidt O."/>
            <person name="Schmutz J."/>
            <person name="Skrede I."/>
            <person name="Stenlid J."/>
            <person name="Wiebenga A."/>
            <person name="Xie X."/>
            <person name="Kuees U."/>
            <person name="Hibbett D.S."/>
            <person name="Hoffmeister D."/>
            <person name="Hoegberg N."/>
            <person name="Martin F."/>
            <person name="Grigoriev I.V."/>
            <person name="Watkinson S.C."/>
        </authorList>
    </citation>
    <scope>NUCLEOTIDE SEQUENCE [LARGE SCALE GENOMIC DNA]</scope>
    <source>
        <strain evidence="5">strain S7.3</strain>
    </source>
</reference>
<evidence type="ECO:0000313" key="5">
    <source>
        <dbReference type="Proteomes" id="UP000008063"/>
    </source>
</evidence>
<dbReference type="InterPro" id="IPR020472">
    <property type="entry name" value="WD40_PAC1"/>
</dbReference>
<dbReference type="PROSITE" id="PS00678">
    <property type="entry name" value="WD_REPEATS_1"/>
    <property type="match status" value="1"/>
</dbReference>
<dbReference type="HOGENOM" id="CLU_1656394_0_0_1"/>
<dbReference type="InterPro" id="IPR036322">
    <property type="entry name" value="WD40_repeat_dom_sf"/>
</dbReference>
<feature type="non-terminal residue" evidence="4">
    <location>
        <position position="160"/>
    </location>
</feature>
<dbReference type="InParanoid" id="F8Q3Z8"/>